<dbReference type="InterPro" id="IPR011032">
    <property type="entry name" value="GroES-like_sf"/>
</dbReference>
<dbReference type="CDD" id="cd08249">
    <property type="entry name" value="enoyl_reductase_like"/>
    <property type="match status" value="1"/>
</dbReference>
<dbReference type="SUPFAM" id="SSF50129">
    <property type="entry name" value="GroES-like"/>
    <property type="match status" value="1"/>
</dbReference>
<sequence>MQNFSLIRRGTGNAVLEPTKIPTLRDDYVLVKTVAVALNPTDWTTLDAVGDDGTIVGCDYAGVVEDVGRDAAQYFRKGDRIAGFGHGGNDANPENGAFARYIAVKAGLQIHIPDDVSFEAASTVGVGVGSAGYGLYHVLNLQLPDAESNSHGESILIYGGSTATGAVAVQFAKLQVHRKRYYWIRISAKIHRSGYNVVTTCSPHNFDYVKKLGADIVFDYVCNFVSSPFLIVERVMNGLTFTKRAPDVGKSIFEATSGTLTKVFDTVNTSDSAEICAAAFRPDGGKYCNLLGVECPRSDVESVFFLGYDMSGEAYIFEGDSYPAKPEAFEFGRTWYSIAEKLWASGKWQNHRQNVGKGGLLGVLDGMQLMRQGLVSGEKLVYRVEETEWPNSV</sequence>
<dbReference type="SMART" id="SM00829">
    <property type="entry name" value="PKS_ER"/>
    <property type="match status" value="1"/>
</dbReference>
<dbReference type="Proteomes" id="UP001265746">
    <property type="component" value="Unassembled WGS sequence"/>
</dbReference>
<proteinExistence type="inferred from homology"/>
<evidence type="ECO:0000313" key="5">
    <source>
        <dbReference type="Proteomes" id="UP001265746"/>
    </source>
</evidence>
<dbReference type="SUPFAM" id="SSF51735">
    <property type="entry name" value="NAD(P)-binding Rossmann-fold domains"/>
    <property type="match status" value="1"/>
</dbReference>
<organism evidence="4 5">
    <name type="scientific">Phomopsis amygdali</name>
    <name type="common">Fusicoccum amygdali</name>
    <dbReference type="NCBI Taxonomy" id="1214568"/>
    <lineage>
        <taxon>Eukaryota</taxon>
        <taxon>Fungi</taxon>
        <taxon>Dikarya</taxon>
        <taxon>Ascomycota</taxon>
        <taxon>Pezizomycotina</taxon>
        <taxon>Sordariomycetes</taxon>
        <taxon>Sordariomycetidae</taxon>
        <taxon>Diaporthales</taxon>
        <taxon>Diaporthaceae</taxon>
        <taxon>Diaporthe</taxon>
    </lineage>
</organism>
<dbReference type="EMBL" id="JAUJFL010000002">
    <property type="protein sequence ID" value="KAK2610004.1"/>
    <property type="molecule type" value="Genomic_DNA"/>
</dbReference>
<dbReference type="Gene3D" id="3.90.180.10">
    <property type="entry name" value="Medium-chain alcohol dehydrogenases, catalytic domain"/>
    <property type="match status" value="1"/>
</dbReference>
<feature type="domain" description="Enoyl reductase (ER)" evidence="3">
    <location>
        <begin position="10"/>
        <end position="281"/>
    </location>
</feature>
<gene>
    <name evidence="4" type="ORF">N8I77_003465</name>
</gene>
<dbReference type="InterPro" id="IPR036291">
    <property type="entry name" value="NAD(P)-bd_dom_sf"/>
</dbReference>
<dbReference type="Gene3D" id="3.40.50.720">
    <property type="entry name" value="NAD(P)-binding Rossmann-like Domain"/>
    <property type="match status" value="1"/>
</dbReference>
<name>A0AAD9SKG0_PHOAM</name>
<evidence type="ECO:0000313" key="4">
    <source>
        <dbReference type="EMBL" id="KAK2610004.1"/>
    </source>
</evidence>
<dbReference type="PANTHER" id="PTHR45348">
    <property type="entry name" value="HYPOTHETICAL OXIDOREDUCTASE (EUROFUNG)"/>
    <property type="match status" value="1"/>
</dbReference>
<accession>A0AAD9SKG0</accession>
<protein>
    <recommendedName>
        <fullName evidence="3">Enoyl reductase (ER) domain-containing protein</fullName>
    </recommendedName>
</protein>
<dbReference type="InterPro" id="IPR020843">
    <property type="entry name" value="ER"/>
</dbReference>
<keyword evidence="2" id="KW-0560">Oxidoreductase</keyword>
<comment type="similarity">
    <text evidence="1">Belongs to the zinc-containing alcohol dehydrogenase family.</text>
</comment>
<reference evidence="4" key="1">
    <citation type="submission" date="2023-06" db="EMBL/GenBank/DDBJ databases">
        <authorList>
            <person name="Noh H."/>
        </authorList>
    </citation>
    <scope>NUCLEOTIDE SEQUENCE</scope>
    <source>
        <strain evidence="4">DUCC20226</strain>
    </source>
</reference>
<dbReference type="GO" id="GO:0016651">
    <property type="term" value="F:oxidoreductase activity, acting on NAD(P)H"/>
    <property type="evidence" value="ECO:0007669"/>
    <property type="project" value="InterPro"/>
</dbReference>
<dbReference type="InterPro" id="IPR047122">
    <property type="entry name" value="Trans-enoyl_RdTase-like"/>
</dbReference>
<keyword evidence="5" id="KW-1185">Reference proteome</keyword>
<dbReference type="AlphaFoldDB" id="A0AAD9SKG0"/>
<evidence type="ECO:0000256" key="1">
    <source>
        <dbReference type="ARBA" id="ARBA00008072"/>
    </source>
</evidence>
<evidence type="ECO:0000256" key="2">
    <source>
        <dbReference type="ARBA" id="ARBA00023002"/>
    </source>
</evidence>
<evidence type="ECO:0000259" key="3">
    <source>
        <dbReference type="SMART" id="SM00829"/>
    </source>
</evidence>
<dbReference type="PANTHER" id="PTHR45348:SF2">
    <property type="entry name" value="ZINC-TYPE ALCOHOL DEHYDROGENASE-LIKE PROTEIN C2E1P3.01"/>
    <property type="match status" value="1"/>
</dbReference>
<dbReference type="Pfam" id="PF08240">
    <property type="entry name" value="ADH_N"/>
    <property type="match status" value="1"/>
</dbReference>
<dbReference type="InterPro" id="IPR013154">
    <property type="entry name" value="ADH-like_N"/>
</dbReference>
<comment type="caution">
    <text evidence="4">The sequence shown here is derived from an EMBL/GenBank/DDBJ whole genome shotgun (WGS) entry which is preliminary data.</text>
</comment>